<reference evidence="1" key="1">
    <citation type="submission" date="2020-08" db="EMBL/GenBank/DDBJ databases">
        <title>Multicomponent nature underlies the extraordinary mechanical properties of spider dragline silk.</title>
        <authorList>
            <person name="Kono N."/>
            <person name="Nakamura H."/>
            <person name="Mori M."/>
            <person name="Yoshida Y."/>
            <person name="Ohtoshi R."/>
            <person name="Malay A.D."/>
            <person name="Moran D.A.P."/>
            <person name="Tomita M."/>
            <person name="Numata K."/>
            <person name="Arakawa K."/>
        </authorList>
    </citation>
    <scope>NUCLEOTIDE SEQUENCE</scope>
</reference>
<dbReference type="EMBL" id="BMAU01021315">
    <property type="protein sequence ID" value="GFY12640.1"/>
    <property type="molecule type" value="Genomic_DNA"/>
</dbReference>
<organism evidence="1 2">
    <name type="scientific">Trichonephila clavipes</name>
    <name type="common">Golden silk orbweaver</name>
    <name type="synonym">Nephila clavipes</name>
    <dbReference type="NCBI Taxonomy" id="2585209"/>
    <lineage>
        <taxon>Eukaryota</taxon>
        <taxon>Metazoa</taxon>
        <taxon>Ecdysozoa</taxon>
        <taxon>Arthropoda</taxon>
        <taxon>Chelicerata</taxon>
        <taxon>Arachnida</taxon>
        <taxon>Araneae</taxon>
        <taxon>Araneomorphae</taxon>
        <taxon>Entelegynae</taxon>
        <taxon>Araneoidea</taxon>
        <taxon>Nephilidae</taxon>
        <taxon>Trichonephila</taxon>
    </lineage>
</organism>
<name>A0A8X6SJK8_TRICX</name>
<gene>
    <name evidence="1" type="ORF">TNCV_2448311</name>
</gene>
<evidence type="ECO:0000313" key="2">
    <source>
        <dbReference type="Proteomes" id="UP000887159"/>
    </source>
</evidence>
<accession>A0A8X6SJK8</accession>
<comment type="caution">
    <text evidence="1">The sequence shown here is derived from an EMBL/GenBank/DDBJ whole genome shotgun (WGS) entry which is preliminary data.</text>
</comment>
<dbReference type="Proteomes" id="UP000887159">
    <property type="component" value="Unassembled WGS sequence"/>
</dbReference>
<keyword evidence="2" id="KW-1185">Reference proteome</keyword>
<evidence type="ECO:0000313" key="1">
    <source>
        <dbReference type="EMBL" id="GFY12640.1"/>
    </source>
</evidence>
<proteinExistence type="predicted"/>
<protein>
    <submittedName>
        <fullName evidence="1">Uncharacterized protein</fullName>
    </submittedName>
</protein>
<dbReference type="AlphaFoldDB" id="A0A8X6SJK8"/>
<sequence>MVIPVNYYQAFEFEIDRIMELKEASCAKRRIFRHMDRSDAAIRRCCDESRFQLCTDIHRKRAWRGPGQRVHLDFIIASHTGPQPGSMVSGYTCQTLPCPASQITSSLSNRAYLGYDGKTTPYIR</sequence>